<protein>
    <submittedName>
        <fullName evidence="1">PD-(D/E)XK nuclease family transposase</fullName>
    </submittedName>
</protein>
<organism evidence="1 2">
    <name type="scientific">Lactobacillus crispatus</name>
    <dbReference type="NCBI Taxonomy" id="47770"/>
    <lineage>
        <taxon>Bacteria</taxon>
        <taxon>Bacillati</taxon>
        <taxon>Bacillota</taxon>
        <taxon>Bacilli</taxon>
        <taxon>Lactobacillales</taxon>
        <taxon>Lactobacillaceae</taxon>
        <taxon>Lactobacillus</taxon>
    </lineage>
</organism>
<comment type="caution">
    <text evidence="1">The sequence shown here is derived from an EMBL/GenBank/DDBJ whole genome shotgun (WGS) entry which is preliminary data.</text>
</comment>
<accession>A0AAW4DQI2</accession>
<gene>
    <name evidence="1" type="ORF">HYQ56_1600</name>
</gene>
<evidence type="ECO:0000313" key="1">
    <source>
        <dbReference type="EMBL" id="MBI1708612.1"/>
    </source>
</evidence>
<sequence>MKLRHFMPHQEDKVSILDVLITDSRGRRYNVEMQVAHKADMDKRARQYLFKMMEDGFLRRKQEYGELHAAYVIFILPFDPKGKGLKRYTFVYTAKEDPSVELNDDSALIYLNTKGTKGEIRPELNDLYRMIEGKPTSNGKLVSRIKKSMNNYRRTEEWRQHVMNTEEVAEAAKQLGMEEGMHEATVAAIHKTINMLRRMKCSPKQILQELEQDYGNEFSEEELADFVKKA</sequence>
<dbReference type="AlphaFoldDB" id="A0AAW4DQI2"/>
<dbReference type="NCBIfam" id="TIGR01784">
    <property type="entry name" value="T_den_put_tspse"/>
    <property type="match status" value="1"/>
</dbReference>
<proteinExistence type="predicted"/>
<name>A0AAW4DQI2_9LACO</name>
<dbReference type="InterPro" id="IPR010106">
    <property type="entry name" value="RpnA"/>
</dbReference>
<reference evidence="1" key="1">
    <citation type="submission" date="2020-07" db="EMBL/GenBank/DDBJ databases">
        <title>Comparative genomics analyses of Lactobacillus crispatus isolated from different ecological niches.</title>
        <authorList>
            <person name="Mancino W."/>
            <person name="Mancabelli L."/>
            <person name="Lugli G.A."/>
            <person name="Milani C."/>
            <person name="Viappiani A."/>
            <person name="Anzalone R."/>
            <person name="Longhi G."/>
            <person name="Ventura M."/>
            <person name="Turroni F."/>
        </authorList>
    </citation>
    <scope>NUCLEOTIDE SEQUENCE</scope>
    <source>
        <strain evidence="1">LB65</strain>
    </source>
</reference>
<evidence type="ECO:0000313" key="2">
    <source>
        <dbReference type="Proteomes" id="UP001194414"/>
    </source>
</evidence>
<dbReference type="EMBL" id="JACCPP010000024">
    <property type="protein sequence ID" value="MBI1708612.1"/>
    <property type="molecule type" value="Genomic_DNA"/>
</dbReference>
<dbReference type="Pfam" id="PF12784">
    <property type="entry name" value="PDDEXK_2"/>
    <property type="match status" value="1"/>
</dbReference>
<dbReference type="Proteomes" id="UP001194414">
    <property type="component" value="Unassembled WGS sequence"/>
</dbReference>